<evidence type="ECO:0000256" key="24">
    <source>
        <dbReference type="ARBA" id="ARBA00026142"/>
    </source>
</evidence>
<comment type="similarity">
    <text evidence="21">Belongs to the AGK family.</text>
</comment>
<evidence type="ECO:0000256" key="25">
    <source>
        <dbReference type="ARBA" id="ARBA00030553"/>
    </source>
</evidence>
<comment type="catalytic activity">
    <reaction evidence="16">
        <text>1-(5Z,8Z,11Z,14Z-eicosatetraenoyl)-sn-glycerol + ATP = 1-(5Z,8Z,11Z,14Z-eicosatetraenoyl)-sn-glycero-3-phosphate + ADP + H(+)</text>
        <dbReference type="Rhea" id="RHEA:43328"/>
        <dbReference type="ChEBI" id="CHEBI:15378"/>
        <dbReference type="ChEBI" id="CHEBI:30616"/>
        <dbReference type="ChEBI" id="CHEBI:34071"/>
        <dbReference type="ChEBI" id="CHEBI:74938"/>
        <dbReference type="ChEBI" id="CHEBI:456216"/>
    </reaction>
    <physiologicalReaction direction="left-to-right" evidence="16">
        <dbReference type="Rhea" id="RHEA:43329"/>
    </physiologicalReaction>
</comment>
<dbReference type="InterPro" id="IPR050187">
    <property type="entry name" value="Lipid_Phosphate_FormReg"/>
</dbReference>
<accession>A0A0N7ZC87</accession>
<evidence type="ECO:0000256" key="14">
    <source>
        <dbReference type="ARBA" id="ARBA00023371"/>
    </source>
</evidence>
<dbReference type="InterPro" id="IPR016064">
    <property type="entry name" value="NAD/diacylglycerol_kinase_sf"/>
</dbReference>
<comment type="catalytic activity">
    <reaction evidence="29">
        <text>N-(hexanoyl)sphing-4-enine + ATP = N-hexanoylsphing-4-enine 1-phosphate + ADP + H(+)</text>
        <dbReference type="Rhea" id="RHEA:43312"/>
        <dbReference type="ChEBI" id="CHEBI:15378"/>
        <dbReference type="ChEBI" id="CHEBI:30616"/>
        <dbReference type="ChEBI" id="CHEBI:63867"/>
        <dbReference type="ChEBI" id="CHEBI:82959"/>
        <dbReference type="ChEBI" id="CHEBI:456216"/>
    </reaction>
    <physiologicalReaction direction="left-to-right" evidence="29">
        <dbReference type="Rhea" id="RHEA:43313"/>
    </physiologicalReaction>
</comment>
<evidence type="ECO:0000256" key="1">
    <source>
        <dbReference type="ARBA" id="ARBA00001946"/>
    </source>
</evidence>
<dbReference type="PANTHER" id="PTHR12358:SF31">
    <property type="entry name" value="ACYLGLYCEROL KINASE, MITOCHONDRIAL"/>
    <property type="match status" value="1"/>
</dbReference>
<evidence type="ECO:0000256" key="28">
    <source>
        <dbReference type="ARBA" id="ARBA00048663"/>
    </source>
</evidence>
<comment type="catalytic activity">
    <reaction evidence="15">
        <text>a 1,2-diacyl-sn-glycerol + ATP = a 1,2-diacyl-sn-glycero-3-phosphate + ADP + H(+)</text>
        <dbReference type="Rhea" id="RHEA:10272"/>
        <dbReference type="ChEBI" id="CHEBI:15378"/>
        <dbReference type="ChEBI" id="CHEBI:17815"/>
        <dbReference type="ChEBI" id="CHEBI:30616"/>
        <dbReference type="ChEBI" id="CHEBI:58608"/>
        <dbReference type="ChEBI" id="CHEBI:456216"/>
        <dbReference type="EC" id="2.7.1.107"/>
    </reaction>
    <physiologicalReaction direction="left-to-right" evidence="15">
        <dbReference type="Rhea" id="RHEA:10273"/>
    </physiologicalReaction>
</comment>
<keyword evidence="10" id="KW-0067">ATP-binding</keyword>
<dbReference type="GO" id="GO:0046486">
    <property type="term" value="P:glycerolipid metabolic process"/>
    <property type="evidence" value="ECO:0007669"/>
    <property type="project" value="UniProtKB-UniPathway"/>
</dbReference>
<evidence type="ECO:0000256" key="4">
    <source>
        <dbReference type="ARBA" id="ARBA00005175"/>
    </source>
</evidence>
<keyword evidence="7" id="KW-0547">Nucleotide-binding</keyword>
<comment type="cofactor">
    <cofactor evidence="1">
        <name>Mg(2+)</name>
        <dbReference type="ChEBI" id="CHEBI:18420"/>
    </cofactor>
</comment>
<evidence type="ECO:0000256" key="12">
    <source>
        <dbReference type="ARBA" id="ARBA00023128"/>
    </source>
</evidence>
<dbReference type="InterPro" id="IPR001206">
    <property type="entry name" value="Diacylglycerol_kinase_cat_dom"/>
</dbReference>
<dbReference type="GO" id="GO:0047620">
    <property type="term" value="F:acylglycerol kinase activity"/>
    <property type="evidence" value="ECO:0007669"/>
    <property type="project" value="UniProtKB-EC"/>
</dbReference>
<keyword evidence="8" id="KW-0418">Kinase</keyword>
<evidence type="ECO:0000256" key="8">
    <source>
        <dbReference type="ARBA" id="ARBA00022777"/>
    </source>
</evidence>
<evidence type="ECO:0000259" key="30">
    <source>
        <dbReference type="PROSITE" id="PS50146"/>
    </source>
</evidence>
<evidence type="ECO:0000256" key="17">
    <source>
        <dbReference type="ARBA" id="ARBA00024505"/>
    </source>
</evidence>
<dbReference type="EC" id="2.7.1.94" evidence="23"/>
<evidence type="ECO:0000256" key="9">
    <source>
        <dbReference type="ARBA" id="ARBA00022792"/>
    </source>
</evidence>
<comment type="pathway">
    <text evidence="4">Lipid metabolism; glycerolipid metabolism.</text>
</comment>
<keyword evidence="11" id="KW-0443">Lipid metabolism</keyword>
<proteinExistence type="inferred from homology"/>
<dbReference type="GO" id="GO:0004143">
    <property type="term" value="F:ATP-dependent diacylglycerol kinase activity"/>
    <property type="evidence" value="ECO:0007669"/>
    <property type="project" value="UniProtKB-EC"/>
</dbReference>
<evidence type="ECO:0000256" key="26">
    <source>
        <dbReference type="ARBA" id="ARBA00044480"/>
    </source>
</evidence>
<evidence type="ECO:0000256" key="7">
    <source>
        <dbReference type="ARBA" id="ARBA00022741"/>
    </source>
</evidence>
<protein>
    <recommendedName>
        <fullName evidence="24">Acylglycerol kinase, mitochondrial</fullName>
        <ecNumber evidence="5">2.7.1.107</ecNumber>
        <ecNumber evidence="22">2.7.1.138</ecNumber>
        <ecNumber evidence="23">2.7.1.94</ecNumber>
    </recommendedName>
    <alternativeName>
        <fullName evidence="25">Multiple substrate lipid kinase</fullName>
    </alternativeName>
</protein>
<feature type="domain" description="DAGKc" evidence="30">
    <location>
        <begin position="61"/>
        <end position="203"/>
    </location>
</feature>
<comment type="catalytic activity">
    <reaction evidence="18">
        <text>a 1-acyl-sn-glycerol + ATP = a 1-acyl-sn-glycero-3-phosphate + ADP + H(+)</text>
        <dbReference type="Rhea" id="RHEA:33747"/>
        <dbReference type="ChEBI" id="CHEBI:15378"/>
        <dbReference type="ChEBI" id="CHEBI:30616"/>
        <dbReference type="ChEBI" id="CHEBI:57970"/>
        <dbReference type="ChEBI" id="CHEBI:64683"/>
        <dbReference type="ChEBI" id="CHEBI:456216"/>
    </reaction>
    <physiologicalReaction direction="left-to-right" evidence="18">
        <dbReference type="Rhea" id="RHEA:33748"/>
    </physiologicalReaction>
</comment>
<dbReference type="Gene3D" id="3.40.50.10330">
    <property type="entry name" value="Probable inorganic polyphosphate/atp-NAD kinase, domain 1"/>
    <property type="match status" value="1"/>
</dbReference>
<dbReference type="EC" id="2.7.1.138" evidence="22"/>
<comment type="catalytic activity">
    <reaction evidence="26">
        <text>a 2-acylglycerol + ATP = a 2-acyl-sn-glycerol 3-phosphate + ADP + H(+)</text>
        <dbReference type="Rhea" id="RHEA:39847"/>
        <dbReference type="ChEBI" id="CHEBI:15378"/>
        <dbReference type="ChEBI" id="CHEBI:17389"/>
        <dbReference type="ChEBI" id="CHEBI:30616"/>
        <dbReference type="ChEBI" id="CHEBI:64982"/>
        <dbReference type="ChEBI" id="CHEBI:456216"/>
    </reaction>
    <physiologicalReaction direction="left-to-right" evidence="26">
        <dbReference type="Rhea" id="RHEA:39848"/>
    </physiologicalReaction>
</comment>
<dbReference type="Pfam" id="PF19712">
    <property type="entry name" value="AGK_C"/>
    <property type="match status" value="1"/>
</dbReference>
<evidence type="ECO:0000256" key="11">
    <source>
        <dbReference type="ARBA" id="ARBA00023098"/>
    </source>
</evidence>
<evidence type="ECO:0000256" key="15">
    <source>
        <dbReference type="ARBA" id="ARBA00023411"/>
    </source>
</evidence>
<evidence type="ECO:0000256" key="18">
    <source>
        <dbReference type="ARBA" id="ARBA00024512"/>
    </source>
</evidence>
<name>A0A0N7ZC87_SCYOL</name>
<reference evidence="31" key="1">
    <citation type="submission" date="2015-09" db="EMBL/GenBank/DDBJ databases">
        <title>Scylla olivacea transcriptome.</title>
        <authorList>
            <person name="Ikhwanuddin M."/>
        </authorList>
    </citation>
    <scope>NUCLEOTIDE SEQUENCE</scope>
</reference>
<dbReference type="UniPathway" id="UPA00230"/>
<evidence type="ECO:0000256" key="16">
    <source>
        <dbReference type="ARBA" id="ARBA00024483"/>
    </source>
</evidence>
<keyword evidence="9" id="KW-0999">Mitochondrion inner membrane</keyword>
<dbReference type="GO" id="GO:0005758">
    <property type="term" value="C:mitochondrial intermembrane space"/>
    <property type="evidence" value="ECO:0007669"/>
    <property type="project" value="UniProtKB-SubCell"/>
</dbReference>
<dbReference type="AlphaFoldDB" id="A0A0N7ZC87"/>
<comment type="catalytic activity">
    <reaction evidence="14">
        <text>1,2-di-(9Z-octadecenoyl)-sn-glycerol + ATP = 1,2-di-(9Z-octadecenoyl)-sn-glycero-3-phosphate + ADP + H(+)</text>
        <dbReference type="Rhea" id="RHEA:40327"/>
        <dbReference type="ChEBI" id="CHEBI:15378"/>
        <dbReference type="ChEBI" id="CHEBI:30616"/>
        <dbReference type="ChEBI" id="CHEBI:52333"/>
        <dbReference type="ChEBI" id="CHEBI:74546"/>
        <dbReference type="ChEBI" id="CHEBI:456216"/>
    </reaction>
    <physiologicalReaction direction="left-to-right" evidence="14">
        <dbReference type="Rhea" id="RHEA:40328"/>
    </physiologicalReaction>
</comment>
<dbReference type="GO" id="GO:0001729">
    <property type="term" value="F:ceramide kinase activity"/>
    <property type="evidence" value="ECO:0007669"/>
    <property type="project" value="UniProtKB-EC"/>
</dbReference>
<dbReference type="PANTHER" id="PTHR12358">
    <property type="entry name" value="SPHINGOSINE KINASE"/>
    <property type="match status" value="1"/>
</dbReference>
<evidence type="ECO:0000256" key="13">
    <source>
        <dbReference type="ARBA" id="ARBA00023136"/>
    </source>
</evidence>
<dbReference type="SUPFAM" id="SSF111331">
    <property type="entry name" value="NAD kinase/diacylglycerol kinase-like"/>
    <property type="match status" value="1"/>
</dbReference>
<evidence type="ECO:0000256" key="2">
    <source>
        <dbReference type="ARBA" id="ARBA00004569"/>
    </source>
</evidence>
<comment type="catalytic activity">
    <reaction evidence="20">
        <text>1-hexadecanoyl-sn-glycerol + ATP = 1-hexadecanoyl-sn-glycero-3-phosphate + ADP + H(+)</text>
        <dbReference type="Rhea" id="RHEA:43308"/>
        <dbReference type="ChEBI" id="CHEBI:15378"/>
        <dbReference type="ChEBI" id="CHEBI:30616"/>
        <dbReference type="ChEBI" id="CHEBI:57518"/>
        <dbReference type="ChEBI" id="CHEBI:75542"/>
        <dbReference type="ChEBI" id="CHEBI:456216"/>
    </reaction>
    <physiologicalReaction direction="left-to-right" evidence="20">
        <dbReference type="Rhea" id="RHEA:43309"/>
    </physiologicalReaction>
</comment>
<evidence type="ECO:0000256" key="23">
    <source>
        <dbReference type="ARBA" id="ARBA00026098"/>
    </source>
</evidence>
<dbReference type="GO" id="GO:0046513">
    <property type="term" value="P:ceramide biosynthetic process"/>
    <property type="evidence" value="ECO:0007669"/>
    <property type="project" value="TreeGrafter"/>
</dbReference>
<comment type="catalytic activity">
    <reaction evidence="27">
        <text>an N-acylsphing-4-enine + ATP = an N-acylsphing-4-enine 1-phosphate + ADP + H(+)</text>
        <dbReference type="Rhea" id="RHEA:17929"/>
        <dbReference type="ChEBI" id="CHEBI:15378"/>
        <dbReference type="ChEBI" id="CHEBI:30616"/>
        <dbReference type="ChEBI" id="CHEBI:52639"/>
        <dbReference type="ChEBI" id="CHEBI:57674"/>
        <dbReference type="ChEBI" id="CHEBI:456216"/>
        <dbReference type="EC" id="2.7.1.138"/>
    </reaction>
    <physiologicalReaction direction="left-to-right" evidence="27">
        <dbReference type="Rhea" id="RHEA:17930"/>
    </physiologicalReaction>
</comment>
<comment type="catalytic activity">
    <reaction evidence="28">
        <text>a monoacylglycerol + ATP = a monoacyl-sn-glycero-3-phosphate + ADP + H(+)</text>
        <dbReference type="Rhea" id="RHEA:19293"/>
        <dbReference type="ChEBI" id="CHEBI:15378"/>
        <dbReference type="ChEBI" id="CHEBI:17408"/>
        <dbReference type="ChEBI" id="CHEBI:30616"/>
        <dbReference type="ChEBI" id="CHEBI:77589"/>
        <dbReference type="ChEBI" id="CHEBI:456216"/>
        <dbReference type="EC" id="2.7.1.94"/>
    </reaction>
    <physiologicalReaction direction="left-to-right" evidence="28">
        <dbReference type="Rhea" id="RHEA:19294"/>
    </physiologicalReaction>
</comment>
<dbReference type="EC" id="2.7.1.107" evidence="5"/>
<evidence type="ECO:0000313" key="31">
    <source>
        <dbReference type="EMBL" id="JAI63760.1"/>
    </source>
</evidence>
<evidence type="ECO:0000256" key="29">
    <source>
        <dbReference type="ARBA" id="ARBA00048876"/>
    </source>
</evidence>
<evidence type="ECO:0000256" key="20">
    <source>
        <dbReference type="ARBA" id="ARBA00024636"/>
    </source>
</evidence>
<comment type="subcellular location">
    <subcellularLocation>
        <location evidence="3">Mitochondrion inner membrane</location>
        <topology evidence="3">Peripheral membrane protein</topology>
    </subcellularLocation>
    <subcellularLocation>
        <location evidence="2">Mitochondrion intermembrane space</location>
    </subcellularLocation>
</comment>
<evidence type="ECO:0000256" key="27">
    <source>
        <dbReference type="ARBA" id="ARBA00048034"/>
    </source>
</evidence>
<comment type="catalytic activity">
    <reaction evidence="19">
        <text>2-(5Z,8Z,11Z,14Z-eicosatetraenoyl)-glycerol + ATP = 2-(5Z,8Z,11Z,14Z-eicosatetraenoyl)-sn-glycero-3-phosphate + ADP + H(+)</text>
        <dbReference type="Rhea" id="RHEA:43316"/>
        <dbReference type="ChEBI" id="CHEBI:15378"/>
        <dbReference type="ChEBI" id="CHEBI:30616"/>
        <dbReference type="ChEBI" id="CHEBI:52392"/>
        <dbReference type="ChEBI" id="CHEBI:78209"/>
        <dbReference type="ChEBI" id="CHEBI:456216"/>
    </reaction>
    <physiologicalReaction direction="left-to-right" evidence="19">
        <dbReference type="Rhea" id="RHEA:43317"/>
    </physiologicalReaction>
</comment>
<sequence length="451" mass="50266">MARLIRIFQTLRRHKKKTVFFSAVLGGGLNYAHEKYKENNMMRELCQEAMSYGEMSRPLGEPDRHITVLLNPAAQDGKSKAVFDKYCAPLLHLAGLKVAVVRTEHEGQARDLMAIMEKTSGVVVAGGDGTLAEVLTGLLRRPDHIEASRKFPIGILPLGSTNTAASAIWGFTGASKPIHLAEATMAVVRDLRRPLDVMEITPQKATGQEETPQPVFAASEVVWGALRDAAIRKDRYWYWPGIKKYMTYVFSSYKDLSWDCSAEVEYSLPCSGCSKCCAQSQPEVKTANLSTQEPKRRWWMNYLPRTKPIKKKESDEPDYSLITNESCGEQHHLSLGRASEVVVATRNTPQSSNTPPYALSLRTGVEDIGAMDFISEGWKREWSGVRNYVEERLVGQVSITPTASTTNEQGEERELSIDSENFEVRPMTLRPRPKAVTIFAPPCLPLVQAAS</sequence>
<dbReference type="GO" id="GO:0046512">
    <property type="term" value="P:sphingosine biosynthetic process"/>
    <property type="evidence" value="ECO:0007669"/>
    <property type="project" value="TreeGrafter"/>
</dbReference>
<evidence type="ECO:0000256" key="22">
    <source>
        <dbReference type="ARBA" id="ARBA00026096"/>
    </source>
</evidence>
<evidence type="ECO:0000256" key="19">
    <source>
        <dbReference type="ARBA" id="ARBA00024556"/>
    </source>
</evidence>
<dbReference type="InterPro" id="IPR045579">
    <property type="entry name" value="AGK_C"/>
</dbReference>
<evidence type="ECO:0000256" key="6">
    <source>
        <dbReference type="ARBA" id="ARBA00022679"/>
    </source>
</evidence>
<dbReference type="GO" id="GO:0005743">
    <property type="term" value="C:mitochondrial inner membrane"/>
    <property type="evidence" value="ECO:0007669"/>
    <property type="project" value="UniProtKB-SubCell"/>
</dbReference>
<dbReference type="PROSITE" id="PS50146">
    <property type="entry name" value="DAGK"/>
    <property type="match status" value="1"/>
</dbReference>
<dbReference type="SMART" id="SM00046">
    <property type="entry name" value="DAGKc"/>
    <property type="match status" value="1"/>
</dbReference>
<organism evidence="31">
    <name type="scientific">Scylla olivacea</name>
    <name type="common">Orange mud crab</name>
    <name type="synonym">Cancer olivacea</name>
    <dbReference type="NCBI Taxonomy" id="85551"/>
    <lineage>
        <taxon>Eukaryota</taxon>
        <taxon>Metazoa</taxon>
        <taxon>Ecdysozoa</taxon>
        <taxon>Arthropoda</taxon>
        <taxon>Crustacea</taxon>
        <taxon>Multicrustacea</taxon>
        <taxon>Malacostraca</taxon>
        <taxon>Eumalacostraca</taxon>
        <taxon>Eucarida</taxon>
        <taxon>Decapoda</taxon>
        <taxon>Pleocyemata</taxon>
        <taxon>Brachyura</taxon>
        <taxon>Eubrachyura</taxon>
        <taxon>Portunoidea</taxon>
        <taxon>Portunidae</taxon>
        <taxon>Portuninae</taxon>
        <taxon>Scylla</taxon>
    </lineage>
</organism>
<dbReference type="Pfam" id="PF00781">
    <property type="entry name" value="DAGK_cat"/>
    <property type="match status" value="1"/>
</dbReference>
<evidence type="ECO:0000256" key="10">
    <source>
        <dbReference type="ARBA" id="ARBA00022840"/>
    </source>
</evidence>
<dbReference type="EMBL" id="GDRN01071069">
    <property type="protein sequence ID" value="JAI63760.1"/>
    <property type="molecule type" value="Transcribed_RNA"/>
</dbReference>
<evidence type="ECO:0000256" key="3">
    <source>
        <dbReference type="ARBA" id="ARBA00004637"/>
    </source>
</evidence>
<dbReference type="GO" id="GO:0005524">
    <property type="term" value="F:ATP binding"/>
    <property type="evidence" value="ECO:0007669"/>
    <property type="project" value="UniProtKB-KW"/>
</dbReference>
<dbReference type="EMBL" id="GDRN01071070">
    <property type="protein sequence ID" value="JAI63759.1"/>
    <property type="molecule type" value="Transcribed_RNA"/>
</dbReference>
<keyword evidence="6" id="KW-0808">Transferase</keyword>
<evidence type="ECO:0000256" key="21">
    <source>
        <dbReference type="ARBA" id="ARBA00025749"/>
    </source>
</evidence>
<keyword evidence="12" id="KW-0496">Mitochondrion</keyword>
<evidence type="ECO:0000256" key="5">
    <source>
        <dbReference type="ARBA" id="ARBA00012133"/>
    </source>
</evidence>
<comment type="catalytic activity">
    <reaction evidence="17">
        <text>1-(9Z-octadecenoyl)-sn-glycerol + ATP = 1-(9Z-octadecenoyl)-sn-glycero-3-phosphate + ADP + H(+)</text>
        <dbReference type="Rhea" id="RHEA:41079"/>
        <dbReference type="ChEBI" id="CHEBI:15378"/>
        <dbReference type="ChEBI" id="CHEBI:30616"/>
        <dbReference type="ChEBI" id="CHEBI:74544"/>
        <dbReference type="ChEBI" id="CHEBI:75757"/>
        <dbReference type="ChEBI" id="CHEBI:456216"/>
    </reaction>
    <physiologicalReaction direction="left-to-right" evidence="17">
        <dbReference type="Rhea" id="RHEA:41080"/>
    </physiologicalReaction>
</comment>
<keyword evidence="13" id="KW-0472">Membrane</keyword>
<dbReference type="InterPro" id="IPR017438">
    <property type="entry name" value="ATP-NAD_kinase_N"/>
</dbReference>